<evidence type="ECO:0000259" key="4">
    <source>
        <dbReference type="PROSITE" id="PS50222"/>
    </source>
</evidence>
<evidence type="ECO:0000313" key="5">
    <source>
        <dbReference type="EMBL" id="KFD69429.1"/>
    </source>
</evidence>
<sequence length="302" mass="34616">MASRVRRRRKGAEGKQRITAQQCKEIEGVFKLYDPEASGKMDVKNLKGFQTMNDEETMEFVSNKADTEEDEEQQGEEKSGPSTTPSNNAALLCLEQGLRWYEAQEGCDRHRLLCLKGVRDLAAQKAETTQKQTRIDSRISRYLISDAHEWIKKIPAVPIYSPAKPQPMEWAWQNRRGRKTLLSLTLFAMRALGFEPKTEDVKTVLNEFNIEGEVSSSEFLDIIAAKYAENGSRNEIMKAYTMFIGGHCGKITFDDLKRVARELGETISDEELREMIEEADCNKDGMIDQEEFYQLMKKTNIY</sequence>
<dbReference type="GO" id="GO:0016460">
    <property type="term" value="C:myosin II complex"/>
    <property type="evidence" value="ECO:0007669"/>
    <property type="project" value="TreeGrafter"/>
</dbReference>
<evidence type="ECO:0000256" key="1">
    <source>
        <dbReference type="ARBA" id="ARBA00022737"/>
    </source>
</evidence>
<dbReference type="InterPro" id="IPR002048">
    <property type="entry name" value="EF_hand_dom"/>
</dbReference>
<dbReference type="InterPro" id="IPR050230">
    <property type="entry name" value="CALM/Myosin/TropC-like"/>
</dbReference>
<reference evidence="5" key="1">
    <citation type="journal article" date="2014" name="Nat. Genet.">
        <title>Genome and transcriptome of the porcine whipworm Trichuris suis.</title>
        <authorList>
            <person name="Jex A.R."/>
            <person name="Nejsum P."/>
            <person name="Schwarz E.M."/>
            <person name="Hu L."/>
            <person name="Young N.D."/>
            <person name="Hall R.S."/>
            <person name="Korhonen P.K."/>
            <person name="Liao S."/>
            <person name="Thamsborg S."/>
            <person name="Xia J."/>
            <person name="Xu P."/>
            <person name="Wang S."/>
            <person name="Scheerlinck J.P."/>
            <person name="Hofmann A."/>
            <person name="Sternberg P.W."/>
            <person name="Wang J."/>
            <person name="Gasser R.B."/>
        </authorList>
    </citation>
    <scope>NUCLEOTIDE SEQUENCE [LARGE SCALE GENOMIC DNA]</scope>
    <source>
        <strain evidence="5">DCEP-RM93F</strain>
    </source>
</reference>
<dbReference type="PROSITE" id="PS00018">
    <property type="entry name" value="EF_HAND_1"/>
    <property type="match status" value="1"/>
</dbReference>
<accession>A0A085NIY3</accession>
<protein>
    <recommendedName>
        <fullName evidence="4">EF-hand domain-containing protein</fullName>
    </recommendedName>
</protein>
<dbReference type="Gene3D" id="1.10.238.10">
    <property type="entry name" value="EF-hand"/>
    <property type="match status" value="2"/>
</dbReference>
<feature type="domain" description="EF-hand" evidence="4">
    <location>
        <begin position="267"/>
        <end position="302"/>
    </location>
</feature>
<organism evidence="5">
    <name type="scientific">Trichuris suis</name>
    <name type="common">pig whipworm</name>
    <dbReference type="NCBI Taxonomy" id="68888"/>
    <lineage>
        <taxon>Eukaryota</taxon>
        <taxon>Metazoa</taxon>
        <taxon>Ecdysozoa</taxon>
        <taxon>Nematoda</taxon>
        <taxon>Enoplea</taxon>
        <taxon>Dorylaimia</taxon>
        <taxon>Trichinellida</taxon>
        <taxon>Trichuridae</taxon>
        <taxon>Trichuris</taxon>
    </lineage>
</organism>
<gene>
    <name evidence="5" type="ORF">M514_07941</name>
</gene>
<dbReference type="PROSITE" id="PS50222">
    <property type="entry name" value="EF_HAND_2"/>
    <property type="match status" value="1"/>
</dbReference>
<dbReference type="PANTHER" id="PTHR23048:SF59">
    <property type="entry name" value="EF-HAND SUPERFAMILY PROTEIN"/>
    <property type="match status" value="1"/>
</dbReference>
<dbReference type="AlphaFoldDB" id="A0A085NIY3"/>
<dbReference type="FunFam" id="1.10.238.10:FF:000003">
    <property type="entry name" value="Calmodulin A"/>
    <property type="match status" value="1"/>
</dbReference>
<dbReference type="InterPro" id="IPR011992">
    <property type="entry name" value="EF-hand-dom_pair"/>
</dbReference>
<dbReference type="SMART" id="SM00054">
    <property type="entry name" value="EFh"/>
    <property type="match status" value="2"/>
</dbReference>
<name>A0A085NIY3_9BILA</name>
<dbReference type="GO" id="GO:0005509">
    <property type="term" value="F:calcium ion binding"/>
    <property type="evidence" value="ECO:0007669"/>
    <property type="project" value="InterPro"/>
</dbReference>
<dbReference type="PANTHER" id="PTHR23048">
    <property type="entry name" value="MYOSIN LIGHT CHAIN 1, 3"/>
    <property type="match status" value="1"/>
</dbReference>
<dbReference type="Proteomes" id="UP000030758">
    <property type="component" value="Unassembled WGS sequence"/>
</dbReference>
<keyword evidence="1" id="KW-0677">Repeat</keyword>
<evidence type="ECO:0000256" key="2">
    <source>
        <dbReference type="ARBA" id="ARBA00022837"/>
    </source>
</evidence>
<keyword evidence="2" id="KW-0106">Calcium</keyword>
<evidence type="ECO:0000256" key="3">
    <source>
        <dbReference type="SAM" id="MobiDB-lite"/>
    </source>
</evidence>
<dbReference type="CDD" id="cd00051">
    <property type="entry name" value="EFh"/>
    <property type="match status" value="1"/>
</dbReference>
<dbReference type="EMBL" id="KL367495">
    <property type="protein sequence ID" value="KFD69429.1"/>
    <property type="molecule type" value="Genomic_DNA"/>
</dbReference>
<proteinExistence type="predicted"/>
<dbReference type="Pfam" id="PF13833">
    <property type="entry name" value="EF-hand_8"/>
    <property type="match status" value="1"/>
</dbReference>
<feature type="region of interest" description="Disordered" evidence="3">
    <location>
        <begin position="63"/>
        <end position="87"/>
    </location>
</feature>
<dbReference type="InterPro" id="IPR018247">
    <property type="entry name" value="EF_Hand_1_Ca_BS"/>
</dbReference>
<dbReference type="SUPFAM" id="SSF47473">
    <property type="entry name" value="EF-hand"/>
    <property type="match status" value="1"/>
</dbReference>